<sequence>MTTAKSPARYGAMWGAPPGGFALPTYTITRDTTAEPRRGVQVRLVGGLDDGAALGFGPD</sequence>
<evidence type="ECO:0000313" key="1">
    <source>
        <dbReference type="EMBL" id="MBR0801844.1"/>
    </source>
</evidence>
<evidence type="ECO:0000313" key="2">
    <source>
        <dbReference type="Proteomes" id="UP001315278"/>
    </source>
</evidence>
<gene>
    <name evidence="1" type="ORF">JQ615_41685</name>
</gene>
<dbReference type="EMBL" id="JAFCJH010000117">
    <property type="protein sequence ID" value="MBR0801844.1"/>
    <property type="molecule type" value="Genomic_DNA"/>
</dbReference>
<comment type="caution">
    <text evidence="1">The sequence shown here is derived from an EMBL/GenBank/DDBJ whole genome shotgun (WGS) entry which is preliminary data.</text>
</comment>
<dbReference type="Proteomes" id="UP001315278">
    <property type="component" value="Unassembled WGS sequence"/>
</dbReference>
<organism evidence="1 2">
    <name type="scientific">Bradyrhizobium jicamae</name>
    <dbReference type="NCBI Taxonomy" id="280332"/>
    <lineage>
        <taxon>Bacteria</taxon>
        <taxon>Pseudomonadati</taxon>
        <taxon>Pseudomonadota</taxon>
        <taxon>Alphaproteobacteria</taxon>
        <taxon>Hyphomicrobiales</taxon>
        <taxon>Nitrobacteraceae</taxon>
        <taxon>Bradyrhizobium</taxon>
    </lineage>
</organism>
<name>A0ABS5FYD2_9BRAD</name>
<protein>
    <submittedName>
        <fullName evidence="1">Uncharacterized protein</fullName>
    </submittedName>
</protein>
<accession>A0ABS5FYD2</accession>
<keyword evidence="2" id="KW-1185">Reference proteome</keyword>
<proteinExistence type="predicted"/>
<reference evidence="2" key="1">
    <citation type="journal article" date="2021" name="ISME J.">
        <title>Evolutionary origin and ecological implication of a unique nif island in free-living Bradyrhizobium lineages.</title>
        <authorList>
            <person name="Tao J."/>
        </authorList>
    </citation>
    <scope>NUCLEOTIDE SEQUENCE [LARGE SCALE GENOMIC DNA]</scope>
    <source>
        <strain evidence="2">SZCCT0434</strain>
    </source>
</reference>